<accession>A0A4Q0NUI4</accession>
<dbReference type="PRINTS" id="PR00050">
    <property type="entry name" value="COLDSHOCK"/>
</dbReference>
<dbReference type="EMBL" id="QOVI01000003">
    <property type="protein sequence ID" value="RXG15295.1"/>
    <property type="molecule type" value="Genomic_DNA"/>
</dbReference>
<feature type="region of interest" description="Disordered" evidence="1">
    <location>
        <begin position="1"/>
        <end position="40"/>
    </location>
</feature>
<dbReference type="GO" id="GO:0005829">
    <property type="term" value="C:cytosol"/>
    <property type="evidence" value="ECO:0007669"/>
    <property type="project" value="UniProtKB-ARBA"/>
</dbReference>
<feature type="compositionally biased region" description="Basic and acidic residues" evidence="1">
    <location>
        <begin position="10"/>
        <end position="26"/>
    </location>
</feature>
<protein>
    <submittedName>
        <fullName evidence="3">Putative cold-shock DNA-binding protein</fullName>
    </submittedName>
</protein>
<dbReference type="AlphaFoldDB" id="A0A4Q0NUI4"/>
<keyword evidence="3" id="KW-0238">DNA-binding</keyword>
<proteinExistence type="predicted"/>
<dbReference type="Proteomes" id="UP000289821">
    <property type="component" value="Unassembled WGS sequence"/>
</dbReference>
<comment type="caution">
    <text evidence="3">The sequence shown here is derived from an EMBL/GenBank/DDBJ whole genome shotgun (WGS) entry which is preliminary data.</text>
</comment>
<sequence length="154" mass="17600">MAKSQQTYSKTEREKKRIKKREEKLKRKEARKANSTGGNFEDMIAYVDHNGNLTDTPPDPAMKVEVDIEDIQISVPKTTEEDKIAAEEAKFRKGKVSFFDHSKGFGFIIDTENQEKYFVHVSGILEGELNENDKVAYELERGQKGMNAVRVSKI</sequence>
<dbReference type="InterPro" id="IPR002059">
    <property type="entry name" value="CSP_DNA-bd"/>
</dbReference>
<feature type="domain" description="CSD" evidence="2">
    <location>
        <begin position="91"/>
        <end position="153"/>
    </location>
</feature>
<evidence type="ECO:0000259" key="2">
    <source>
        <dbReference type="PROSITE" id="PS51857"/>
    </source>
</evidence>
<dbReference type="RefSeq" id="WP_073100854.1">
    <property type="nucleotide sequence ID" value="NZ_QOVI01000003.1"/>
</dbReference>
<keyword evidence="4" id="KW-1185">Reference proteome</keyword>
<dbReference type="CDD" id="cd04458">
    <property type="entry name" value="CSP_CDS"/>
    <property type="match status" value="1"/>
</dbReference>
<dbReference type="OrthoDB" id="1493235at2"/>
<dbReference type="InterPro" id="IPR012340">
    <property type="entry name" value="NA-bd_OB-fold"/>
</dbReference>
<dbReference type="SUPFAM" id="SSF50249">
    <property type="entry name" value="Nucleic acid-binding proteins"/>
    <property type="match status" value="1"/>
</dbReference>
<dbReference type="SMART" id="SM00357">
    <property type="entry name" value="CSP"/>
    <property type="match status" value="1"/>
</dbReference>
<reference evidence="3 4" key="1">
    <citation type="submission" date="2018-07" db="EMBL/GenBank/DDBJ databases">
        <title>Leeuwenhoekiella genomics.</title>
        <authorList>
            <person name="Tahon G."/>
            <person name="Willems A."/>
        </authorList>
    </citation>
    <scope>NUCLEOTIDE SEQUENCE [LARGE SCALE GENOMIC DNA]</scope>
    <source>
        <strain evidence="3 4">R-50232</strain>
    </source>
</reference>
<dbReference type="InterPro" id="IPR011129">
    <property type="entry name" value="CSD"/>
</dbReference>
<dbReference type="GO" id="GO:0003677">
    <property type="term" value="F:DNA binding"/>
    <property type="evidence" value="ECO:0007669"/>
    <property type="project" value="UniProtKB-KW"/>
</dbReference>
<dbReference type="PROSITE" id="PS51857">
    <property type="entry name" value="CSD_2"/>
    <property type="match status" value="1"/>
</dbReference>
<dbReference type="Pfam" id="PF00313">
    <property type="entry name" value="CSD"/>
    <property type="match status" value="1"/>
</dbReference>
<name>A0A4Q0NUI4_9FLAO</name>
<evidence type="ECO:0000313" key="4">
    <source>
        <dbReference type="Proteomes" id="UP000289821"/>
    </source>
</evidence>
<gene>
    <name evidence="3" type="ORF">DSM04_103183</name>
</gene>
<organism evidence="3 4">
    <name type="scientific">Leeuwenhoekiella aestuarii</name>
    <dbReference type="NCBI Taxonomy" id="2249426"/>
    <lineage>
        <taxon>Bacteria</taxon>
        <taxon>Pseudomonadati</taxon>
        <taxon>Bacteroidota</taxon>
        <taxon>Flavobacteriia</taxon>
        <taxon>Flavobacteriales</taxon>
        <taxon>Flavobacteriaceae</taxon>
        <taxon>Leeuwenhoekiella</taxon>
    </lineage>
</organism>
<evidence type="ECO:0000313" key="3">
    <source>
        <dbReference type="EMBL" id="RXG15295.1"/>
    </source>
</evidence>
<evidence type="ECO:0000256" key="1">
    <source>
        <dbReference type="SAM" id="MobiDB-lite"/>
    </source>
</evidence>
<dbReference type="Gene3D" id="2.40.50.140">
    <property type="entry name" value="Nucleic acid-binding proteins"/>
    <property type="match status" value="1"/>
</dbReference>